<comment type="caution">
    <text evidence="2">The sequence shown here is derived from an EMBL/GenBank/DDBJ whole genome shotgun (WGS) entry which is preliminary data.</text>
</comment>
<feature type="chain" id="PRO_5008101368" evidence="1">
    <location>
        <begin position="20"/>
        <end position="129"/>
    </location>
</feature>
<dbReference type="OrthoDB" id="5411942at2759"/>
<evidence type="ECO:0000313" key="3">
    <source>
        <dbReference type="Proteomes" id="UP000078397"/>
    </source>
</evidence>
<dbReference type="KEGG" id="pchm:VFPPC_14599"/>
<sequence length="129" mass="13582">MQPLSLSVAVLSLASAASATNPKTTITATATRTTTVYAAPTPVTKCVTTVTVSTCMAGTTTVYKTIAAVPSEIDCKGCKLSVVTKTHGTLKPTVTVTKDYTLQHPPVCTTLPKPPTYTNRYYARKANRA</sequence>
<proteinExistence type="predicted"/>
<reference evidence="2 3" key="1">
    <citation type="journal article" date="2016" name="PLoS Pathog.">
        <title>Biosynthesis of antibiotic leucinostatins in bio-control fungus Purpureocillium lilacinum and their inhibition on phytophthora revealed by genome mining.</title>
        <authorList>
            <person name="Wang G."/>
            <person name="Liu Z."/>
            <person name="Lin R."/>
            <person name="Li E."/>
            <person name="Mao Z."/>
            <person name="Ling J."/>
            <person name="Yang Y."/>
            <person name="Yin W.B."/>
            <person name="Xie B."/>
        </authorList>
    </citation>
    <scope>NUCLEOTIDE SEQUENCE [LARGE SCALE GENOMIC DNA]</scope>
    <source>
        <strain evidence="2">170</strain>
    </source>
</reference>
<dbReference type="RefSeq" id="XP_018139306.1">
    <property type="nucleotide sequence ID" value="XM_018292367.1"/>
</dbReference>
<accession>A0A179F842</accession>
<keyword evidence="1" id="KW-0732">Signal</keyword>
<dbReference type="EMBL" id="LSBJ02000007">
    <property type="protein sequence ID" value="OAQ61602.1"/>
    <property type="molecule type" value="Genomic_DNA"/>
</dbReference>
<dbReference type="AlphaFoldDB" id="A0A179F842"/>
<evidence type="ECO:0000313" key="2">
    <source>
        <dbReference type="EMBL" id="OAQ61602.1"/>
    </source>
</evidence>
<gene>
    <name evidence="2" type="ORF">VFPPC_14599</name>
</gene>
<feature type="signal peptide" evidence="1">
    <location>
        <begin position="1"/>
        <end position="19"/>
    </location>
</feature>
<keyword evidence="3" id="KW-1185">Reference proteome</keyword>
<evidence type="ECO:0000256" key="1">
    <source>
        <dbReference type="SAM" id="SignalP"/>
    </source>
</evidence>
<organism evidence="2 3">
    <name type="scientific">Pochonia chlamydosporia 170</name>
    <dbReference type="NCBI Taxonomy" id="1380566"/>
    <lineage>
        <taxon>Eukaryota</taxon>
        <taxon>Fungi</taxon>
        <taxon>Dikarya</taxon>
        <taxon>Ascomycota</taxon>
        <taxon>Pezizomycotina</taxon>
        <taxon>Sordariomycetes</taxon>
        <taxon>Hypocreomycetidae</taxon>
        <taxon>Hypocreales</taxon>
        <taxon>Clavicipitaceae</taxon>
        <taxon>Pochonia</taxon>
    </lineage>
</organism>
<protein>
    <submittedName>
        <fullName evidence="2">Uncharacterized protein</fullName>
    </submittedName>
</protein>
<name>A0A179F842_METCM</name>
<dbReference type="GeneID" id="28856361"/>
<dbReference type="Proteomes" id="UP000078397">
    <property type="component" value="Unassembled WGS sequence"/>
</dbReference>